<dbReference type="OrthoDB" id="5947903at2759"/>
<dbReference type="PANTHER" id="PTHR24252">
    <property type="entry name" value="ACROSIN-RELATED"/>
    <property type="match status" value="1"/>
</dbReference>
<evidence type="ECO:0000256" key="5">
    <source>
        <dbReference type="RuleBase" id="RU363034"/>
    </source>
</evidence>
<evidence type="ECO:0000259" key="7">
    <source>
        <dbReference type="PROSITE" id="PS50240"/>
    </source>
</evidence>
<organism evidence="8 9">
    <name type="scientific">Actinia tenebrosa</name>
    <name type="common">Australian red waratah sea anemone</name>
    <dbReference type="NCBI Taxonomy" id="6105"/>
    <lineage>
        <taxon>Eukaryota</taxon>
        <taxon>Metazoa</taxon>
        <taxon>Cnidaria</taxon>
        <taxon>Anthozoa</taxon>
        <taxon>Hexacorallia</taxon>
        <taxon>Actiniaria</taxon>
        <taxon>Actiniidae</taxon>
        <taxon>Actinia</taxon>
    </lineage>
</organism>
<dbReference type="PROSITE" id="PS00135">
    <property type="entry name" value="TRYPSIN_SER"/>
    <property type="match status" value="1"/>
</dbReference>
<keyword evidence="4" id="KW-1015">Disulfide bond</keyword>
<feature type="domain" description="Peptidase S1" evidence="7">
    <location>
        <begin position="27"/>
        <end position="257"/>
    </location>
</feature>
<evidence type="ECO:0000256" key="2">
    <source>
        <dbReference type="ARBA" id="ARBA00022801"/>
    </source>
</evidence>
<dbReference type="InterPro" id="IPR018114">
    <property type="entry name" value="TRYPSIN_HIS"/>
</dbReference>
<dbReference type="RefSeq" id="XP_031561881.1">
    <property type="nucleotide sequence ID" value="XM_031706021.1"/>
</dbReference>
<dbReference type="PRINTS" id="PR00722">
    <property type="entry name" value="CHYMOTRYPSIN"/>
</dbReference>
<dbReference type="Proteomes" id="UP000515163">
    <property type="component" value="Unplaced"/>
</dbReference>
<dbReference type="FunCoup" id="A0A6P8I2Y9">
    <property type="interactions" value="146"/>
</dbReference>
<dbReference type="Pfam" id="PF00089">
    <property type="entry name" value="Trypsin"/>
    <property type="match status" value="1"/>
</dbReference>
<dbReference type="InterPro" id="IPR009003">
    <property type="entry name" value="Peptidase_S1_PA"/>
</dbReference>
<dbReference type="PROSITE" id="PS00134">
    <property type="entry name" value="TRYPSIN_HIS"/>
    <property type="match status" value="1"/>
</dbReference>
<evidence type="ECO:0000256" key="3">
    <source>
        <dbReference type="ARBA" id="ARBA00022825"/>
    </source>
</evidence>
<dbReference type="SUPFAM" id="SSF50494">
    <property type="entry name" value="Trypsin-like serine proteases"/>
    <property type="match status" value="1"/>
</dbReference>
<protein>
    <submittedName>
        <fullName evidence="9">Elastase-1-like</fullName>
    </submittedName>
</protein>
<proteinExistence type="predicted"/>
<keyword evidence="2 5" id="KW-0378">Hydrolase</keyword>
<feature type="chain" id="PRO_5027848613" evidence="6">
    <location>
        <begin position="17"/>
        <end position="258"/>
    </location>
</feature>
<sequence>MFLYIVLACLLGSAFSQSCGRKPGMRIVGGEQATPNSWPWQLSLKFRGGHNCGATLLTPTWAITAAHCVARSNNPRDYTLSAGAHYRQNHGVTLRVARIITHRGYDKSHLRHDLSLLRLSQPARLNSRVQTLCLPRQSARARPGGRCYIAGWGRIDPNDLYKPSDVLKQAYMPIVDHRTCIRRNGNFVDETTMVCVGGQGHSACNGDSGGPLMCEENGRWVLRGVASWVTKLTCPGNTYSVYARVSEHVNWIYQNMRG</sequence>
<keyword evidence="8" id="KW-1185">Reference proteome</keyword>
<keyword evidence="3 5" id="KW-0720">Serine protease</keyword>
<reference evidence="9" key="1">
    <citation type="submission" date="2025-08" db="UniProtKB">
        <authorList>
            <consortium name="RefSeq"/>
        </authorList>
    </citation>
    <scope>IDENTIFICATION</scope>
    <source>
        <tissue evidence="9">Tentacle</tissue>
    </source>
</reference>
<dbReference type="SMART" id="SM00020">
    <property type="entry name" value="Tryp_SPc"/>
    <property type="match status" value="1"/>
</dbReference>
<accession>A0A6P8I2Y9</accession>
<dbReference type="CDD" id="cd00190">
    <property type="entry name" value="Tryp_SPc"/>
    <property type="match status" value="1"/>
</dbReference>
<dbReference type="GeneID" id="116297737"/>
<dbReference type="GO" id="GO:0006508">
    <property type="term" value="P:proteolysis"/>
    <property type="evidence" value="ECO:0007669"/>
    <property type="project" value="UniProtKB-KW"/>
</dbReference>
<keyword evidence="6" id="KW-0732">Signal</keyword>
<dbReference type="AlphaFoldDB" id="A0A6P8I2Y9"/>
<dbReference type="InterPro" id="IPR001314">
    <property type="entry name" value="Peptidase_S1A"/>
</dbReference>
<feature type="signal peptide" evidence="6">
    <location>
        <begin position="1"/>
        <end position="16"/>
    </location>
</feature>
<dbReference type="PROSITE" id="PS50240">
    <property type="entry name" value="TRYPSIN_DOM"/>
    <property type="match status" value="1"/>
</dbReference>
<dbReference type="InParanoid" id="A0A6P8I2Y9"/>
<evidence type="ECO:0000313" key="9">
    <source>
        <dbReference type="RefSeq" id="XP_031561881.1"/>
    </source>
</evidence>
<name>A0A6P8I2Y9_ACTTE</name>
<dbReference type="FunFam" id="2.40.10.10:FF:000003">
    <property type="entry name" value="Transmembrane serine protease 3"/>
    <property type="match status" value="1"/>
</dbReference>
<evidence type="ECO:0000256" key="4">
    <source>
        <dbReference type="ARBA" id="ARBA00023157"/>
    </source>
</evidence>
<dbReference type="GO" id="GO:0004252">
    <property type="term" value="F:serine-type endopeptidase activity"/>
    <property type="evidence" value="ECO:0007669"/>
    <property type="project" value="InterPro"/>
</dbReference>
<evidence type="ECO:0000256" key="1">
    <source>
        <dbReference type="ARBA" id="ARBA00022670"/>
    </source>
</evidence>
<dbReference type="InterPro" id="IPR043504">
    <property type="entry name" value="Peptidase_S1_PA_chymotrypsin"/>
</dbReference>
<dbReference type="InterPro" id="IPR001254">
    <property type="entry name" value="Trypsin_dom"/>
</dbReference>
<dbReference type="KEGG" id="aten:116297737"/>
<evidence type="ECO:0000256" key="6">
    <source>
        <dbReference type="SAM" id="SignalP"/>
    </source>
</evidence>
<dbReference type="InterPro" id="IPR033116">
    <property type="entry name" value="TRYPSIN_SER"/>
</dbReference>
<evidence type="ECO:0000313" key="8">
    <source>
        <dbReference type="Proteomes" id="UP000515163"/>
    </source>
</evidence>
<keyword evidence="1 5" id="KW-0645">Protease</keyword>
<gene>
    <name evidence="9" type="primary">LOC116297737</name>
</gene>
<dbReference type="Gene3D" id="2.40.10.10">
    <property type="entry name" value="Trypsin-like serine proteases"/>
    <property type="match status" value="1"/>
</dbReference>
<dbReference type="PANTHER" id="PTHR24252:SF7">
    <property type="entry name" value="HYALIN"/>
    <property type="match status" value="1"/>
</dbReference>